<organism evidence="5 6">
    <name type="scientific">Anaerocolumna cellulosilytica</name>
    <dbReference type="NCBI Taxonomy" id="433286"/>
    <lineage>
        <taxon>Bacteria</taxon>
        <taxon>Bacillati</taxon>
        <taxon>Bacillota</taxon>
        <taxon>Clostridia</taxon>
        <taxon>Lachnospirales</taxon>
        <taxon>Lachnospiraceae</taxon>
        <taxon>Anaerocolumna</taxon>
    </lineage>
</organism>
<reference evidence="5 6" key="1">
    <citation type="journal article" date="2016" name="Int. J. Syst. Evol. Microbiol.">
        <title>Descriptions of Anaerotaenia torta gen. nov., sp. nov. and Anaerocolumna cellulosilytica gen. nov., sp. nov. isolated from a methanogenic reactor of cattle waste.</title>
        <authorList>
            <person name="Uek A."/>
            <person name="Ohtaki Y."/>
            <person name="Kaku N."/>
            <person name="Ueki K."/>
        </authorList>
    </citation>
    <scope>NUCLEOTIDE SEQUENCE [LARGE SCALE GENOMIC DNA]</scope>
    <source>
        <strain evidence="5 6">SN021</strain>
    </source>
</reference>
<dbReference type="RefSeq" id="WP_184093597.1">
    <property type="nucleotide sequence ID" value="NZ_AP023367.1"/>
</dbReference>
<keyword evidence="6" id="KW-1185">Reference proteome</keyword>
<dbReference type="InterPro" id="IPR013785">
    <property type="entry name" value="Aldolase_TIM"/>
</dbReference>
<sequence>MKAYVFPGQGSQYKGMGKELFEEFPELVLSADKILGYSIKALCLDDPDSKLGFTNYTQPALYTVNALTYLKKCKDSNETPDFVAGHSLGEYNALHAAGAFDFETGLRLVQKRGELMSQATGGGMAAIIGLKEKEIRDILLKERLEQIDIANLNCPSQIVISGPKEYILQAKPIFESNPGVKLYSMLNVSGAFHSRYMKESGKLFEQFMDSFAFDSLKIPVMANVSARPYKLTDIKSNLVKQITHSVQWTETICFLMGLGDITFEEIGMGKTLTGLLRYIKSEAQPLVLGAKEYDMYFAGTVAEGQNKEAKAAEQGLEKADKMQSIEITDATLGSEAFKRRYHLRYAYIAGAMYRGVSSKELVVKMGKAGMLGFLGMGGLSLSEIEEAINYIQRELNHDQTYGMNFLYDPANPEKEERVIDLYFRYGINIIEASAFMGVTSALIRYKAKGLRRNERGIIESNNKIIAKISRPEVAEAFMSPAPKRLVDKLLSEGKITEEEAIMLKEIPVANDLCVEADSGGHTDCGVSYTLLPAILKLRNDMMEKFKYSEKVHIGAAGGIGTPEAAGASFVLGADFIVTGSINQCTVEAGTSTIVKELLQQMNVQDTDYAPAGDMFEFGAKVQVLKKGLFFPARANKLYDLYRQFNSIEEIDHKTRTQIQEKYFKRSFESIYEELKNYYSTEEIMKADKNPKQKMAMIFKWYFHYSSKSALAGDIDSKVDYQVHCGPALGAFNQWMKGTIYESWQNRHVDEIALLMLKETASFLNNRFQLMKAFI</sequence>
<evidence type="ECO:0000256" key="2">
    <source>
        <dbReference type="ARBA" id="ARBA00022679"/>
    </source>
</evidence>
<dbReference type="GO" id="GO:0006633">
    <property type="term" value="P:fatty acid biosynthetic process"/>
    <property type="evidence" value="ECO:0007669"/>
    <property type="project" value="TreeGrafter"/>
</dbReference>
<dbReference type="Gene3D" id="3.30.70.250">
    <property type="entry name" value="Malonyl-CoA ACP transacylase, ACP-binding"/>
    <property type="match status" value="1"/>
</dbReference>
<dbReference type="InterPro" id="IPR004410">
    <property type="entry name" value="Malonyl_CoA-ACP_transAc_FabD"/>
</dbReference>
<dbReference type="KEGG" id="acel:acsn021_15500"/>
<accession>A0A6S6R4E4</accession>
<dbReference type="EMBL" id="AP023367">
    <property type="protein sequence ID" value="BCJ93981.1"/>
    <property type="molecule type" value="Genomic_DNA"/>
</dbReference>
<protein>
    <recommendedName>
        <fullName evidence="1">[acyl-carrier-protein] S-malonyltransferase</fullName>
        <ecNumber evidence="1">2.3.1.39</ecNumber>
    </recommendedName>
</protein>
<dbReference type="Proteomes" id="UP000515561">
    <property type="component" value="Chromosome"/>
</dbReference>
<keyword evidence="2" id="KW-0808">Transferase</keyword>
<dbReference type="InterPro" id="IPR014043">
    <property type="entry name" value="Acyl_transferase_dom"/>
</dbReference>
<dbReference type="InterPro" id="IPR016035">
    <property type="entry name" value="Acyl_Trfase/lysoPLipase"/>
</dbReference>
<dbReference type="Gene3D" id="3.40.366.10">
    <property type="entry name" value="Malonyl-Coenzyme A Acyl Carrier Protein, domain 2"/>
    <property type="match status" value="1"/>
</dbReference>
<dbReference type="GO" id="GO:0004314">
    <property type="term" value="F:[acyl-carrier-protein] S-malonyltransferase activity"/>
    <property type="evidence" value="ECO:0007669"/>
    <property type="project" value="UniProtKB-EC"/>
</dbReference>
<dbReference type="InterPro" id="IPR001227">
    <property type="entry name" value="Ac_transferase_dom_sf"/>
</dbReference>
<dbReference type="InterPro" id="IPR016036">
    <property type="entry name" value="Malonyl_transacylase_ACP-bd"/>
</dbReference>
<keyword evidence="3" id="KW-0012">Acyltransferase</keyword>
<dbReference type="Pfam" id="PF21607">
    <property type="entry name" value="FabD_helical_ins"/>
    <property type="match status" value="1"/>
</dbReference>
<dbReference type="PANTHER" id="PTHR42681">
    <property type="entry name" value="MALONYL-COA-ACYL CARRIER PROTEIN TRANSACYLASE, MITOCHONDRIAL"/>
    <property type="match status" value="1"/>
</dbReference>
<dbReference type="SMART" id="SM00827">
    <property type="entry name" value="PKS_AT"/>
    <property type="match status" value="1"/>
</dbReference>
<evidence type="ECO:0000313" key="5">
    <source>
        <dbReference type="EMBL" id="BCJ93981.1"/>
    </source>
</evidence>
<evidence type="ECO:0000256" key="1">
    <source>
        <dbReference type="ARBA" id="ARBA00013258"/>
    </source>
</evidence>
<dbReference type="NCBIfam" id="TIGR02814">
    <property type="entry name" value="pfaD_fam"/>
    <property type="match status" value="1"/>
</dbReference>
<dbReference type="InterPro" id="IPR014179">
    <property type="entry name" value="PfaD-like_TIM-barrel"/>
</dbReference>
<evidence type="ECO:0000256" key="3">
    <source>
        <dbReference type="ARBA" id="ARBA00023315"/>
    </source>
</evidence>
<dbReference type="SUPFAM" id="SSF52151">
    <property type="entry name" value="FabD/lysophospholipase-like"/>
    <property type="match status" value="1"/>
</dbReference>
<evidence type="ECO:0000256" key="4">
    <source>
        <dbReference type="ARBA" id="ARBA00048462"/>
    </source>
</evidence>
<dbReference type="CDD" id="cd04742">
    <property type="entry name" value="NPD_FabD"/>
    <property type="match status" value="1"/>
</dbReference>
<dbReference type="SUPFAM" id="SSF55048">
    <property type="entry name" value="Probable ACP-binding domain of malonyl-CoA ACP transacylase"/>
    <property type="match status" value="1"/>
</dbReference>
<dbReference type="SUPFAM" id="SSF51412">
    <property type="entry name" value="Inosine monophosphate dehydrogenase (IMPDH)"/>
    <property type="match status" value="1"/>
</dbReference>
<dbReference type="EC" id="2.3.1.39" evidence="1"/>
<gene>
    <name evidence="5" type="primary">pksE</name>
    <name evidence="5" type="ORF">acsn021_15500</name>
</gene>
<dbReference type="Gene3D" id="3.20.20.70">
    <property type="entry name" value="Aldolase class I"/>
    <property type="match status" value="1"/>
</dbReference>
<dbReference type="NCBIfam" id="TIGR00128">
    <property type="entry name" value="fabD"/>
    <property type="match status" value="1"/>
</dbReference>
<evidence type="ECO:0000313" key="6">
    <source>
        <dbReference type="Proteomes" id="UP000515561"/>
    </source>
</evidence>
<dbReference type="GO" id="GO:0005829">
    <property type="term" value="C:cytosol"/>
    <property type="evidence" value="ECO:0007669"/>
    <property type="project" value="TreeGrafter"/>
</dbReference>
<dbReference type="InterPro" id="IPR049489">
    <property type="entry name" value="FabD-like_helical_ins"/>
</dbReference>
<dbReference type="Pfam" id="PF00698">
    <property type="entry name" value="Acyl_transf_1"/>
    <property type="match status" value="1"/>
</dbReference>
<dbReference type="InterPro" id="IPR050858">
    <property type="entry name" value="Mal-CoA-ACP_Trans/PKS_FabD"/>
</dbReference>
<name>A0A6S6R4E4_9FIRM</name>
<dbReference type="AlphaFoldDB" id="A0A6S6R4E4"/>
<proteinExistence type="predicted"/>
<dbReference type="PANTHER" id="PTHR42681:SF1">
    <property type="entry name" value="MALONYL-COA-ACYL CARRIER PROTEIN TRANSACYLASE, MITOCHONDRIAL"/>
    <property type="match status" value="1"/>
</dbReference>
<comment type="catalytic activity">
    <reaction evidence="4">
        <text>holo-[ACP] + malonyl-CoA = malonyl-[ACP] + CoA</text>
        <dbReference type="Rhea" id="RHEA:41792"/>
        <dbReference type="Rhea" id="RHEA-COMP:9623"/>
        <dbReference type="Rhea" id="RHEA-COMP:9685"/>
        <dbReference type="ChEBI" id="CHEBI:57287"/>
        <dbReference type="ChEBI" id="CHEBI:57384"/>
        <dbReference type="ChEBI" id="CHEBI:64479"/>
        <dbReference type="ChEBI" id="CHEBI:78449"/>
        <dbReference type="EC" id="2.3.1.39"/>
    </reaction>
</comment>